<proteinExistence type="predicted"/>
<keyword evidence="2" id="KW-1133">Transmembrane helix</keyword>
<dbReference type="Proteomes" id="UP000249185">
    <property type="component" value="Unassembled WGS sequence"/>
</dbReference>
<keyword evidence="2" id="KW-0472">Membrane</keyword>
<reference evidence="3 4" key="1">
    <citation type="submission" date="2017-08" db="EMBL/GenBank/DDBJ databases">
        <title>Infants hospitalized years apart are colonized by the same room-sourced microbial strains.</title>
        <authorList>
            <person name="Brooks B."/>
            <person name="Olm M.R."/>
            <person name="Firek B.A."/>
            <person name="Baker R."/>
            <person name="Thomas B.C."/>
            <person name="Morowitz M.J."/>
            <person name="Banfield J.F."/>
        </authorList>
    </citation>
    <scope>NUCLEOTIDE SEQUENCE [LARGE SCALE GENOMIC DNA]</scope>
    <source>
        <strain evidence="3">S2_005_002_R2_34</strain>
    </source>
</reference>
<dbReference type="AlphaFoldDB" id="A0A2W5NJ26"/>
<dbReference type="InterPro" id="IPR007313">
    <property type="entry name" value="FxsA"/>
</dbReference>
<dbReference type="NCBIfam" id="NF008528">
    <property type="entry name" value="PRK11463.1-2"/>
    <property type="match status" value="1"/>
</dbReference>
<feature type="transmembrane region" description="Helical" evidence="2">
    <location>
        <begin position="74"/>
        <end position="99"/>
    </location>
</feature>
<comment type="caution">
    <text evidence="3">The sequence shown here is derived from an EMBL/GenBank/DDBJ whole genome shotgun (WGS) entry which is preliminary data.</text>
</comment>
<evidence type="ECO:0000256" key="2">
    <source>
        <dbReference type="SAM" id="Phobius"/>
    </source>
</evidence>
<dbReference type="PANTHER" id="PTHR35335:SF1">
    <property type="entry name" value="UPF0716 PROTEIN FXSA"/>
    <property type="match status" value="1"/>
</dbReference>
<evidence type="ECO:0000256" key="1">
    <source>
        <dbReference type="SAM" id="MobiDB-lite"/>
    </source>
</evidence>
<name>A0A2W5NJ26_RHOSU</name>
<evidence type="ECO:0000313" key="3">
    <source>
        <dbReference type="EMBL" id="PZQ52508.1"/>
    </source>
</evidence>
<protein>
    <submittedName>
        <fullName evidence="3">Exlusion protein FxsA</fullName>
    </submittedName>
</protein>
<keyword evidence="2" id="KW-0812">Transmembrane</keyword>
<accession>A0A2W5NJ26</accession>
<dbReference type="GO" id="GO:0016020">
    <property type="term" value="C:membrane"/>
    <property type="evidence" value="ECO:0007669"/>
    <property type="project" value="InterPro"/>
</dbReference>
<organism evidence="3 4">
    <name type="scientific">Rhodovulum sulfidophilum</name>
    <name type="common">Rhodobacter sulfidophilus</name>
    <dbReference type="NCBI Taxonomy" id="35806"/>
    <lineage>
        <taxon>Bacteria</taxon>
        <taxon>Pseudomonadati</taxon>
        <taxon>Pseudomonadota</taxon>
        <taxon>Alphaproteobacteria</taxon>
        <taxon>Rhodobacterales</taxon>
        <taxon>Paracoccaceae</taxon>
        <taxon>Rhodovulum</taxon>
    </lineage>
</organism>
<dbReference type="PANTHER" id="PTHR35335">
    <property type="entry name" value="UPF0716 PROTEIN FXSA"/>
    <property type="match status" value="1"/>
</dbReference>
<feature type="region of interest" description="Disordered" evidence="1">
    <location>
        <begin position="117"/>
        <end position="173"/>
    </location>
</feature>
<evidence type="ECO:0000313" key="4">
    <source>
        <dbReference type="Proteomes" id="UP000249185"/>
    </source>
</evidence>
<gene>
    <name evidence="3" type="ORF">DI556_02330</name>
</gene>
<dbReference type="EMBL" id="QFPW01000001">
    <property type="protein sequence ID" value="PZQ52508.1"/>
    <property type="molecule type" value="Genomic_DNA"/>
</dbReference>
<sequence length="173" mass="18110">MPLLLLIVCLPLIEIALFVQIGGAIGLWPTLALVIASSLGGLAVMRGQGAQSLMRLRESVETGGDPTGPLAHGALIMIAGILLFVPGFFTSACGILLLIPPIRRWIIRKGGAGRMTLRTTGFGRGPGRRPEGPRPGPSAPPGTIEADYEVVEERDAGEGGTPPRGHSGWTRPH</sequence>
<dbReference type="Pfam" id="PF04186">
    <property type="entry name" value="FxsA"/>
    <property type="match status" value="1"/>
</dbReference>